<proteinExistence type="predicted"/>
<dbReference type="VEuPathDB" id="FungiDB:C5L36_0C06070"/>
<dbReference type="EMBL" id="NHMM01000001">
    <property type="protein sequence ID" value="OUT24239.1"/>
    <property type="molecule type" value="Genomic_DNA"/>
</dbReference>
<evidence type="ECO:0000313" key="1">
    <source>
        <dbReference type="EMBL" id="OUT24239.1"/>
    </source>
</evidence>
<reference evidence="1 2" key="1">
    <citation type="submission" date="2017-05" db="EMBL/GenBank/DDBJ databases">
        <title>The Genome Sequence of Candida krusei Ckrusei653.</title>
        <authorList>
            <person name="Cuomo C."/>
            <person name="Forche A."/>
            <person name="Young S."/>
            <person name="Abouelleil A."/>
            <person name="Cao P."/>
            <person name="Chapman S."/>
            <person name="Cusick C."/>
            <person name="Shea T."/>
            <person name="Nusbaum C."/>
            <person name="Birren B."/>
        </authorList>
    </citation>
    <scope>NUCLEOTIDE SEQUENCE [LARGE SCALE GENOMIC DNA]</scope>
    <source>
        <strain evidence="1 2">Ckrusei653</strain>
    </source>
</reference>
<comment type="caution">
    <text evidence="1">The sequence shown here is derived from an EMBL/GenBank/DDBJ whole genome shotgun (WGS) entry which is preliminary data.</text>
</comment>
<sequence length="816" mass="95141">MLLPCRITSYSSVTSLMMHPYRRHYYSRSRFFVDHQSERIHKQTTVEVKDDILKKETINVHSQKTDNRSFILHSLGDSIINKLSNSVVDKRNQVNRDLKLINSKPVVKALGEIDFHTLKNASLITRTSNHNQENVILENGEYFVYKYPLINPKNSIVEIPEFVKFLNRITKYRYINSKELITKFIVTRVLKNKEIDSHLRGKERKLVFYSLLDFFTRNFSYLNFKTFEELISMYEWDTSSLNILLSNVLHYDLSLEKKMMLIDHILSKFQETGSNINKTTVYLIYSFAQDANLLLKYKMRDTYRQQNFDLTKFVQTLETYISENGMRHNTTFTSLIYKTLFKIDKLINENKKSATILKSLHEDSLKSMRLLPVHKSIEQLGINENNLTLDSYNALYLHTKYVNPLILSYLFSIHITHSKWKFIWDTMMSTMKYLKENPYKLPSSKSKQKYKMVKALRYTKYGTLFSCNPNSLIKSLNHAMGRKLLEPLLDTCNWQLFIRALNDINSLHNECGHIIPYKVYSIALNHLLSTDLKRSHLNPQAFLILTKYLIHDSLNSDLGPFKRQDILLNNLQSKVDNLLGSSFASTNMDEWNHRRCSARAELLNSDKKELLLTSIFDTNGINSHSKIPQVPDFDAKSFADHIIPDLISPNLSTLTGFECKLFKEMSKLRVLDSKQKVQKEYNEYSSFWDFRNINTDDILSQYHLGYIEKSYKHGDLKWLTHPSALPGKHLISNTIDSELKLNKLAKIDSLIHDDETNILKHGNKITVLSAVQSEGQIQYKSIESAKSLSSVMPNDWLDAVVDKNFKEWVACKLVNK</sequence>
<gene>
    <name evidence="1" type="ORF">CAS74_000625</name>
</gene>
<dbReference type="Proteomes" id="UP000195871">
    <property type="component" value="Unassembled WGS sequence"/>
</dbReference>
<evidence type="ECO:0000313" key="2">
    <source>
        <dbReference type="Proteomes" id="UP000195871"/>
    </source>
</evidence>
<accession>A0A1Z8JUL4</accession>
<dbReference type="AlphaFoldDB" id="A0A1Z8JUL4"/>
<name>A0A1Z8JUL4_PICKU</name>
<organism evidence="1 2">
    <name type="scientific">Pichia kudriavzevii</name>
    <name type="common">Yeast</name>
    <name type="synonym">Issatchenkia orientalis</name>
    <dbReference type="NCBI Taxonomy" id="4909"/>
    <lineage>
        <taxon>Eukaryota</taxon>
        <taxon>Fungi</taxon>
        <taxon>Dikarya</taxon>
        <taxon>Ascomycota</taxon>
        <taxon>Saccharomycotina</taxon>
        <taxon>Pichiomycetes</taxon>
        <taxon>Pichiales</taxon>
        <taxon>Pichiaceae</taxon>
        <taxon>Pichia</taxon>
    </lineage>
</organism>
<protein>
    <submittedName>
        <fullName evidence="1">Uncharacterized protein</fullName>
    </submittedName>
</protein>